<dbReference type="CDD" id="cd00093">
    <property type="entry name" value="HTH_XRE"/>
    <property type="match status" value="1"/>
</dbReference>
<comment type="caution">
    <text evidence="2">The sequence shown here is derived from an EMBL/GenBank/DDBJ whole genome shotgun (WGS) entry which is preliminary data.</text>
</comment>
<dbReference type="EMBL" id="VDMA02000034">
    <property type="protein sequence ID" value="KAB8175674.1"/>
    <property type="molecule type" value="Genomic_DNA"/>
</dbReference>
<protein>
    <submittedName>
        <fullName evidence="2">Helix-turn-helix domain-containing protein</fullName>
    </submittedName>
</protein>
<dbReference type="SUPFAM" id="SSF47413">
    <property type="entry name" value="lambda repressor-like DNA-binding domains"/>
    <property type="match status" value="1"/>
</dbReference>
<dbReference type="Proteomes" id="UP000313066">
    <property type="component" value="Unassembled WGS sequence"/>
</dbReference>
<gene>
    <name evidence="2" type="ORF">FH610_039120</name>
</gene>
<organism evidence="2 3">
    <name type="scientific">Microbispora catharanthi</name>
    <dbReference type="NCBI Taxonomy" id="1712871"/>
    <lineage>
        <taxon>Bacteria</taxon>
        <taxon>Bacillati</taxon>
        <taxon>Actinomycetota</taxon>
        <taxon>Actinomycetes</taxon>
        <taxon>Streptosporangiales</taxon>
        <taxon>Streptosporangiaceae</taxon>
        <taxon>Microbispora</taxon>
    </lineage>
</organism>
<evidence type="ECO:0000313" key="3">
    <source>
        <dbReference type="Proteomes" id="UP000313066"/>
    </source>
</evidence>
<feature type="domain" description="HTH cro/C1-type" evidence="1">
    <location>
        <begin position="42"/>
        <end position="95"/>
    </location>
</feature>
<name>A0A5N6B4N2_9ACTN</name>
<evidence type="ECO:0000259" key="1">
    <source>
        <dbReference type="PROSITE" id="PS50943"/>
    </source>
</evidence>
<evidence type="ECO:0000313" key="2">
    <source>
        <dbReference type="EMBL" id="KAB8175674.1"/>
    </source>
</evidence>
<dbReference type="Gene3D" id="1.10.260.40">
    <property type="entry name" value="lambda repressor-like DNA-binding domains"/>
    <property type="match status" value="1"/>
</dbReference>
<dbReference type="InterPro" id="IPR010982">
    <property type="entry name" value="Lambda_DNA-bd_dom_sf"/>
</dbReference>
<proteinExistence type="predicted"/>
<dbReference type="Pfam" id="PF01381">
    <property type="entry name" value="HTH_3"/>
    <property type="match status" value="1"/>
</dbReference>
<accession>A0A5N6B4N2</accession>
<dbReference type="GO" id="GO:0003677">
    <property type="term" value="F:DNA binding"/>
    <property type="evidence" value="ECO:0007669"/>
    <property type="project" value="InterPro"/>
</dbReference>
<dbReference type="SMART" id="SM00530">
    <property type="entry name" value="HTH_XRE"/>
    <property type="match status" value="1"/>
</dbReference>
<dbReference type="RefSeq" id="WP_139580291.1">
    <property type="nucleotide sequence ID" value="NZ_VDMA02000034.1"/>
</dbReference>
<dbReference type="InterPro" id="IPR001387">
    <property type="entry name" value="Cro/C1-type_HTH"/>
</dbReference>
<dbReference type="AlphaFoldDB" id="A0A5N6B4N2"/>
<reference evidence="2 3" key="1">
    <citation type="submission" date="2019-10" db="EMBL/GenBank/DDBJ databases">
        <title>Nonomuraea sp. nov., isolated from Phyllanthus amarus.</title>
        <authorList>
            <person name="Klykleung N."/>
            <person name="Tanasupawat S."/>
        </authorList>
    </citation>
    <scope>NUCLEOTIDE SEQUENCE [LARGE SCALE GENOMIC DNA]</scope>
    <source>
        <strain evidence="2 3">CR1-09</strain>
    </source>
</reference>
<dbReference type="PROSITE" id="PS50943">
    <property type="entry name" value="HTH_CROC1"/>
    <property type="match status" value="1"/>
</dbReference>
<keyword evidence="3" id="KW-1185">Reference proteome</keyword>
<sequence length="115" mass="12440">MSKRVPGDWADLERELHEAGVSPSVIEQGARKLLAEARGHQLAEARKQLGLGQRDVAAVMGLSVARISQIEHGEVTSLEVIARYVEALGARLDLVVDFGDRTLRLPVSEKSTDAA</sequence>